<sequence>MNRTARDQAGEGVAVPFAIRRVEEWTGWGVTGQAGT</sequence>
<gene>
    <name evidence="1" type="ORF">SAMN05216276_1001178</name>
</gene>
<proteinExistence type="predicted"/>
<accession>A0A239A757</accession>
<organism evidence="1 2">
    <name type="scientific">Streptosporangium subroseum</name>
    <dbReference type="NCBI Taxonomy" id="106412"/>
    <lineage>
        <taxon>Bacteria</taxon>
        <taxon>Bacillati</taxon>
        <taxon>Actinomycetota</taxon>
        <taxon>Actinomycetes</taxon>
        <taxon>Streptosporangiales</taxon>
        <taxon>Streptosporangiaceae</taxon>
        <taxon>Streptosporangium</taxon>
    </lineage>
</organism>
<keyword evidence="2" id="KW-1185">Reference proteome</keyword>
<name>A0A239A757_9ACTN</name>
<dbReference type="AlphaFoldDB" id="A0A239A757"/>
<protein>
    <submittedName>
        <fullName evidence="1">Uncharacterized protein</fullName>
    </submittedName>
</protein>
<evidence type="ECO:0000313" key="2">
    <source>
        <dbReference type="Proteomes" id="UP000198282"/>
    </source>
</evidence>
<dbReference type="EMBL" id="FZOD01000001">
    <property type="protein sequence ID" value="SNR91457.1"/>
    <property type="molecule type" value="Genomic_DNA"/>
</dbReference>
<evidence type="ECO:0000313" key="1">
    <source>
        <dbReference type="EMBL" id="SNR91457.1"/>
    </source>
</evidence>
<reference evidence="1 2" key="1">
    <citation type="submission" date="2017-06" db="EMBL/GenBank/DDBJ databases">
        <authorList>
            <person name="Kim H.J."/>
            <person name="Triplett B.A."/>
        </authorList>
    </citation>
    <scope>NUCLEOTIDE SEQUENCE [LARGE SCALE GENOMIC DNA]</scope>
    <source>
        <strain evidence="1 2">CGMCC 4.2132</strain>
    </source>
</reference>
<dbReference type="Proteomes" id="UP000198282">
    <property type="component" value="Unassembled WGS sequence"/>
</dbReference>